<feature type="region of interest" description="Disordered" evidence="13">
    <location>
        <begin position="894"/>
        <end position="920"/>
    </location>
</feature>
<keyword evidence="7 12" id="KW-0720">Serine protease</keyword>
<feature type="domain" description="P/Homo B" evidence="14">
    <location>
        <begin position="1169"/>
        <end position="1310"/>
    </location>
</feature>
<evidence type="ECO:0000256" key="7">
    <source>
        <dbReference type="ARBA" id="ARBA00022825"/>
    </source>
</evidence>
<dbReference type="SUPFAM" id="SSF49785">
    <property type="entry name" value="Galactose-binding domain-like"/>
    <property type="match status" value="1"/>
</dbReference>
<dbReference type="PANTHER" id="PTHR42884:SF23">
    <property type="entry name" value="FURIN-LIKE PROTEASE 2"/>
    <property type="match status" value="1"/>
</dbReference>
<feature type="compositionally biased region" description="Basic and acidic residues" evidence="13">
    <location>
        <begin position="341"/>
        <end position="359"/>
    </location>
</feature>
<dbReference type="InterPro" id="IPR015500">
    <property type="entry name" value="Peptidase_S8_subtilisin-rel"/>
</dbReference>
<dbReference type="InterPro" id="IPR036265">
    <property type="entry name" value="HIT-like_sf"/>
</dbReference>
<sequence>MDKSSKKNEHKHKKHRHHHRRSTSSSSSNSNKNEEQWQEIGHNDNSNDVPGGAVVKGPTMPTPADLEQLEKEKPAPVTFALEPFDFDSIGSYQRENKQAIKKAQTTAEMEAILNERELNPALRQQPIESKNSKSTKVGDAGLEWHRRAYERCKQQAKDEQRPLNEIVSQRYGSMEKLMSLINDADDLHHRSSSKKKFLDPNEKDDRHHRHHRHHHHQHHHHHHEKKSWKRTTDDDDDDEQSTSKKQARTDEQEEIKTIDVESKEDDLISEENLLELRKQLIRAELAGDDEMTELLRNEIKNIDNLRGNSQHDSTTEQQQRSNDPKVLVLTTIDRYGVEKPIHHAHDPGHQRQYGHVEKRDRRKMKKEIRKMRQNDKDPERQGLSLNDLVEMERHSTTNTMPVLPNNRNNQTMTADRQLLTSTRHLSGWSRIQALAEQKKRQKTFEQCWLCIENLSKSFIFGLLDQWFLCAPPQQSLVDGHCFIVPIQHTSSRFHLDDDVLSELDTLKEQLTDLYRKHHNQLPIFIETFKNPRLLPHMYIECIPVPIEQANLVPMYFRKALLESESMWSTNKKLIELNHHRSRTLKSVIPKGLPYFCVEFPIDKSKNENLYGYAHMIEERGQFPLYFGREILGGLMEVDNPLLWMRPANKEPEDIIEKKCTYLKQLWKKNKNTLSMHKNFLFILFLCVLNVNTYEEENDVEFIDIGVRLIGDNRDYLIADLIAEEKNLFNAGHIPGIGLHHFRIERKHGRRSKRAIDETIEDLKHDERIEYITVGESLERHKREFINDDALEKLYKEYRHWKYDQLPIDTESVVDNSSFKMSFDDTYYKKQWYLENEGQLNTPANHDINVIPAWLAGYSGRGITISIIDDGLDHKHPELNDRYQPQFSYDLNDLNDTEHDPSPRTYDSANNHGTRCAGASSGKANNGICGVGVAYNSYIAGIRLLDGRITTLLEARALTLYAVNTSIKSASWGPTDDGTKMEAPGTLVNAALDYGVTHGRQGKGILFVWASGNGGTAGDDCGADGYVSHPNVISIGSINHLGKTTYFGEFCPSTMAVAYTGGRHARSFREPFIPVGVVAADVGGKCTTKFFGTSGAAPVAAGALALVLEANPELTYRDVMHIIAETSRIPNLSETDDWMINGAGFHVSDKFGFGVLDVGQMIALAQNWTNVNPRYDCYHEYKGPSVPLTIDATVEVHIDVDKCENVTSLEHVQANVSFSFHRRGDVKITLISPSGTLSEMISYRDNDASKKGIKYFPFMSAHKWGESPIGRWTLRIETRTPQNDGSMKSAMEDGTGELSYFGLRLYGTYSTNDEKNNIQKRQESNAFLPTQSELEWIYKRELSIRESPNVMQKRDYQNLINERQRRKENSDQSLFSTFRKTFGF</sequence>
<dbReference type="SUPFAM" id="SSF54197">
    <property type="entry name" value="HIT-like"/>
    <property type="match status" value="1"/>
</dbReference>
<proteinExistence type="inferred from homology"/>
<evidence type="ECO:0000313" key="16">
    <source>
        <dbReference type="Proteomes" id="UP000663882"/>
    </source>
</evidence>
<evidence type="ECO:0000256" key="11">
    <source>
        <dbReference type="PIRSR" id="PIRSR615500-1"/>
    </source>
</evidence>
<dbReference type="Gene3D" id="2.60.120.260">
    <property type="entry name" value="Galactose-binding domain-like"/>
    <property type="match status" value="1"/>
</dbReference>
<evidence type="ECO:0000256" key="13">
    <source>
        <dbReference type="SAM" id="MobiDB-lite"/>
    </source>
</evidence>
<dbReference type="FunFam" id="2.60.120.260:FF:000006">
    <property type="entry name" value="Proprotein convertase subtilisin/kexin type 5"/>
    <property type="match status" value="1"/>
</dbReference>
<dbReference type="PANTHER" id="PTHR42884">
    <property type="entry name" value="PROPROTEIN CONVERTASE SUBTILISIN/KEXIN-RELATED"/>
    <property type="match status" value="1"/>
</dbReference>
<gene>
    <name evidence="15" type="ORF">RFH988_LOCUS21431</name>
</gene>
<keyword evidence="10" id="KW-0325">Glycoprotein</keyword>
<dbReference type="Gene3D" id="3.40.50.200">
    <property type="entry name" value="Peptidase S8/S53 domain"/>
    <property type="match status" value="1"/>
</dbReference>
<dbReference type="InterPro" id="IPR000209">
    <property type="entry name" value="Peptidase_S8/S53_dom"/>
</dbReference>
<evidence type="ECO:0000313" key="15">
    <source>
        <dbReference type="EMBL" id="CAF1141836.1"/>
    </source>
</evidence>
<dbReference type="PRINTS" id="PR00723">
    <property type="entry name" value="SUBTILISIN"/>
</dbReference>
<dbReference type="Pfam" id="PF04676">
    <property type="entry name" value="CwfJ_C_2"/>
    <property type="match status" value="1"/>
</dbReference>
<dbReference type="GO" id="GO:0000139">
    <property type="term" value="C:Golgi membrane"/>
    <property type="evidence" value="ECO:0007669"/>
    <property type="project" value="TreeGrafter"/>
</dbReference>
<comment type="caution">
    <text evidence="15">The sequence shown here is derived from an EMBL/GenBank/DDBJ whole genome shotgun (WGS) entry which is preliminary data.</text>
</comment>
<dbReference type="PROSITE" id="PS00136">
    <property type="entry name" value="SUBTILASE_ASP"/>
    <property type="match status" value="1"/>
</dbReference>
<feature type="region of interest" description="Disordered" evidence="13">
    <location>
        <begin position="187"/>
        <end position="263"/>
    </location>
</feature>
<dbReference type="GO" id="GO:0016485">
    <property type="term" value="P:protein processing"/>
    <property type="evidence" value="ECO:0007669"/>
    <property type="project" value="TreeGrafter"/>
</dbReference>
<evidence type="ECO:0000256" key="4">
    <source>
        <dbReference type="ARBA" id="ARBA00022685"/>
    </source>
</evidence>
<evidence type="ECO:0000256" key="6">
    <source>
        <dbReference type="ARBA" id="ARBA00022801"/>
    </source>
</evidence>
<dbReference type="EMBL" id="CAJNOO010001365">
    <property type="protein sequence ID" value="CAF1141836.1"/>
    <property type="molecule type" value="Genomic_DNA"/>
</dbReference>
<feature type="active site" description="Charge relay system" evidence="11 12">
    <location>
        <position position="1093"/>
    </location>
</feature>
<dbReference type="SUPFAM" id="SSF52743">
    <property type="entry name" value="Subtilisin-like"/>
    <property type="match status" value="1"/>
</dbReference>
<feature type="active site" description="Charge relay system" evidence="11 12">
    <location>
        <position position="911"/>
    </location>
</feature>
<evidence type="ECO:0000256" key="3">
    <source>
        <dbReference type="ARBA" id="ARBA00022670"/>
    </source>
</evidence>
<reference evidence="15" key="1">
    <citation type="submission" date="2021-02" db="EMBL/GenBank/DDBJ databases">
        <authorList>
            <person name="Nowell W R."/>
        </authorList>
    </citation>
    <scope>NUCLEOTIDE SEQUENCE</scope>
</reference>
<feature type="compositionally biased region" description="Basic and acidic residues" evidence="13">
    <location>
        <begin position="247"/>
        <end position="261"/>
    </location>
</feature>
<dbReference type="InterPro" id="IPR008979">
    <property type="entry name" value="Galactose-bd-like_sf"/>
</dbReference>
<feature type="compositionally biased region" description="Basic and acidic residues" evidence="13">
    <location>
        <begin position="196"/>
        <end position="205"/>
    </location>
</feature>
<evidence type="ECO:0000256" key="9">
    <source>
        <dbReference type="ARBA" id="ARBA00023157"/>
    </source>
</evidence>
<dbReference type="InterPro" id="IPR023827">
    <property type="entry name" value="Peptidase_S8_Asp-AS"/>
</dbReference>
<evidence type="ECO:0000256" key="12">
    <source>
        <dbReference type="PROSITE-ProRule" id="PRU01240"/>
    </source>
</evidence>
<feature type="compositionally biased region" description="Basic residues" evidence="13">
    <location>
        <begin position="8"/>
        <end position="22"/>
    </location>
</feature>
<dbReference type="Pfam" id="PF01483">
    <property type="entry name" value="P_proprotein"/>
    <property type="match status" value="1"/>
</dbReference>
<evidence type="ECO:0000256" key="1">
    <source>
        <dbReference type="ARBA" id="ARBA00005325"/>
    </source>
</evidence>
<dbReference type="GO" id="GO:0005802">
    <property type="term" value="C:trans-Golgi network"/>
    <property type="evidence" value="ECO:0007669"/>
    <property type="project" value="TreeGrafter"/>
</dbReference>
<feature type="compositionally biased region" description="Basic residues" evidence="13">
    <location>
        <begin position="206"/>
        <end position="229"/>
    </location>
</feature>
<organism evidence="15 16">
    <name type="scientific">Rotaria sordida</name>
    <dbReference type="NCBI Taxonomy" id="392033"/>
    <lineage>
        <taxon>Eukaryota</taxon>
        <taxon>Metazoa</taxon>
        <taxon>Spiralia</taxon>
        <taxon>Gnathifera</taxon>
        <taxon>Rotifera</taxon>
        <taxon>Eurotatoria</taxon>
        <taxon>Bdelloidea</taxon>
        <taxon>Philodinida</taxon>
        <taxon>Philodinidae</taxon>
        <taxon>Rotaria</taxon>
    </lineage>
</organism>
<protein>
    <recommendedName>
        <fullName evidence="14">P/Homo B domain-containing protein</fullName>
    </recommendedName>
</protein>
<dbReference type="InterPro" id="IPR036852">
    <property type="entry name" value="Peptidase_S8/S53_dom_sf"/>
</dbReference>
<dbReference type="CDD" id="cd04059">
    <property type="entry name" value="Peptidases_S8_Protein_convertases_Kexins_Furin-like"/>
    <property type="match status" value="1"/>
</dbReference>
<keyword evidence="6 12" id="KW-0378">Hydrolase</keyword>
<accession>A0A814S1N7</accession>
<feature type="region of interest" description="Disordered" evidence="13">
    <location>
        <begin position="117"/>
        <end position="139"/>
    </location>
</feature>
<dbReference type="Pfam" id="PF16470">
    <property type="entry name" value="S8_pro-domain"/>
    <property type="match status" value="1"/>
</dbReference>
<feature type="compositionally biased region" description="Polar residues" evidence="13">
    <location>
        <begin position="126"/>
        <end position="135"/>
    </location>
</feature>
<feature type="region of interest" description="Disordered" evidence="13">
    <location>
        <begin position="1"/>
        <end position="69"/>
    </location>
</feature>
<feature type="active site" description="Charge relay system" evidence="11 12">
    <location>
        <position position="868"/>
    </location>
</feature>
<evidence type="ECO:0000256" key="8">
    <source>
        <dbReference type="ARBA" id="ARBA00023145"/>
    </source>
</evidence>
<dbReference type="InterPro" id="IPR034182">
    <property type="entry name" value="Kexin/furin"/>
</dbReference>
<comment type="similarity">
    <text evidence="2">Belongs to the CWF19 family.</text>
</comment>
<feature type="region of interest" description="Disordered" evidence="13">
    <location>
        <begin position="341"/>
        <end position="361"/>
    </location>
</feature>
<dbReference type="Pfam" id="PF00082">
    <property type="entry name" value="Peptidase_S8"/>
    <property type="match status" value="1"/>
</dbReference>
<dbReference type="PROSITE" id="PS00138">
    <property type="entry name" value="SUBTILASE_SER"/>
    <property type="match status" value="1"/>
</dbReference>
<keyword evidence="9" id="KW-1015">Disulfide bond</keyword>
<evidence type="ECO:0000259" key="14">
    <source>
        <dbReference type="PROSITE" id="PS51829"/>
    </source>
</evidence>
<keyword evidence="5" id="KW-0732">Signal</keyword>
<evidence type="ECO:0000256" key="10">
    <source>
        <dbReference type="ARBA" id="ARBA00023180"/>
    </source>
</evidence>
<dbReference type="InterPro" id="IPR006767">
    <property type="entry name" value="Cwf19-like_C_dom-2"/>
</dbReference>
<dbReference type="InterPro" id="IPR002884">
    <property type="entry name" value="P_dom"/>
</dbReference>
<dbReference type="Gene3D" id="3.30.428.10">
    <property type="entry name" value="HIT-like"/>
    <property type="match status" value="1"/>
</dbReference>
<dbReference type="PROSITE" id="PS51829">
    <property type="entry name" value="P_HOMO_B"/>
    <property type="match status" value="1"/>
</dbReference>
<dbReference type="PROSITE" id="PS51892">
    <property type="entry name" value="SUBTILASE"/>
    <property type="match status" value="1"/>
</dbReference>
<name>A0A814S1N7_9BILA</name>
<dbReference type="InterPro" id="IPR023828">
    <property type="entry name" value="Peptidase_S8_Ser-AS"/>
</dbReference>
<evidence type="ECO:0000256" key="5">
    <source>
        <dbReference type="ARBA" id="ARBA00022729"/>
    </source>
</evidence>
<dbReference type="InterPro" id="IPR032815">
    <property type="entry name" value="S8_pro-domain"/>
</dbReference>
<comment type="similarity">
    <text evidence="1">Belongs to the peptidase S8 family. Furin subfamily.</text>
</comment>
<dbReference type="OrthoDB" id="300641at2759"/>
<keyword evidence="3 12" id="KW-0645">Protease</keyword>
<evidence type="ECO:0000256" key="2">
    <source>
        <dbReference type="ARBA" id="ARBA00006795"/>
    </source>
</evidence>
<keyword evidence="4" id="KW-0165">Cleavage on pair of basic residues</keyword>
<keyword evidence="8" id="KW-0865">Zymogen</keyword>
<dbReference type="FunFam" id="3.40.50.200:FF:000021">
    <property type="entry name" value="Proprotein convertase subtilisin/kexin type 5a"/>
    <property type="match status" value="1"/>
</dbReference>
<dbReference type="GO" id="GO:0004252">
    <property type="term" value="F:serine-type endopeptidase activity"/>
    <property type="evidence" value="ECO:0007669"/>
    <property type="project" value="UniProtKB-UniRule"/>
</dbReference>
<dbReference type="Pfam" id="PF04677">
    <property type="entry name" value="CwfJ_C_1"/>
    <property type="match status" value="1"/>
</dbReference>
<dbReference type="Proteomes" id="UP000663882">
    <property type="component" value="Unassembled WGS sequence"/>
</dbReference>
<dbReference type="InterPro" id="IPR006768">
    <property type="entry name" value="Cwf19-like_C_dom-1"/>
</dbReference>